<evidence type="ECO:0000313" key="2">
    <source>
        <dbReference type="Proteomes" id="UP000019487"/>
    </source>
</evidence>
<sequence length="90" mass="9994">MAKLGRQKQALMMEHSEPTTLLGGISYFETRSDVVIQGLEACLAVVEILPPVVFVAFGWNTTLTRQQAQGKLCLIFMHFSSVSKPNVLRN</sequence>
<comment type="caution">
    <text evidence="1">The sequence shown here is derived from an EMBL/GenBank/DDBJ whole genome shotgun (WGS) entry which is preliminary data.</text>
</comment>
<organism evidence="1 2">
    <name type="scientific">Sclerotinia borealis (strain F-4128)</name>
    <dbReference type="NCBI Taxonomy" id="1432307"/>
    <lineage>
        <taxon>Eukaryota</taxon>
        <taxon>Fungi</taxon>
        <taxon>Dikarya</taxon>
        <taxon>Ascomycota</taxon>
        <taxon>Pezizomycotina</taxon>
        <taxon>Leotiomycetes</taxon>
        <taxon>Helotiales</taxon>
        <taxon>Sclerotiniaceae</taxon>
        <taxon>Sclerotinia</taxon>
    </lineage>
</organism>
<evidence type="ECO:0000313" key="1">
    <source>
        <dbReference type="EMBL" id="ESZ91623.1"/>
    </source>
</evidence>
<dbReference type="EMBL" id="AYSA01000476">
    <property type="protein sequence ID" value="ESZ91623.1"/>
    <property type="molecule type" value="Genomic_DNA"/>
</dbReference>
<protein>
    <submittedName>
        <fullName evidence="1">Uncharacterized protein</fullName>
    </submittedName>
</protein>
<dbReference type="AlphaFoldDB" id="W9C790"/>
<gene>
    <name evidence="1" type="ORF">SBOR_7985</name>
</gene>
<reference evidence="1 2" key="1">
    <citation type="journal article" date="2014" name="Genome Announc.">
        <title>Draft genome sequence of Sclerotinia borealis, a psychrophilic plant pathogenic fungus.</title>
        <authorList>
            <person name="Mardanov A.V."/>
            <person name="Beletsky A.V."/>
            <person name="Kadnikov V.V."/>
            <person name="Ignatov A.N."/>
            <person name="Ravin N.V."/>
        </authorList>
    </citation>
    <scope>NUCLEOTIDE SEQUENCE [LARGE SCALE GENOMIC DNA]</scope>
    <source>
        <strain evidence="2">F-4157</strain>
    </source>
</reference>
<dbReference type="HOGENOM" id="CLU_2442136_0_0_1"/>
<dbReference type="Proteomes" id="UP000019487">
    <property type="component" value="Unassembled WGS sequence"/>
</dbReference>
<accession>W9C790</accession>
<keyword evidence="2" id="KW-1185">Reference proteome</keyword>
<name>W9C790_SCLBF</name>
<proteinExistence type="predicted"/>